<accession>A0AA41WG34</accession>
<keyword evidence="1" id="KW-1133">Transmembrane helix</keyword>
<keyword evidence="1" id="KW-0812">Transmembrane</keyword>
<keyword evidence="1" id="KW-0472">Membrane</keyword>
<proteinExistence type="predicted"/>
<dbReference type="InterPro" id="IPR008900">
    <property type="entry name" value="Zot_N"/>
</dbReference>
<feature type="domain" description="Zona occludens toxin N-terminal" evidence="2">
    <location>
        <begin position="1"/>
        <end position="175"/>
    </location>
</feature>
<comment type="caution">
    <text evidence="3">The sequence shown here is derived from an EMBL/GenBank/DDBJ whole genome shotgun (WGS) entry which is preliminary data.</text>
</comment>
<protein>
    <submittedName>
        <fullName evidence="3">Zonular occludens toxin domain-containing protein</fullName>
    </submittedName>
</protein>
<feature type="transmembrane region" description="Helical" evidence="1">
    <location>
        <begin position="188"/>
        <end position="206"/>
    </location>
</feature>
<evidence type="ECO:0000256" key="1">
    <source>
        <dbReference type="SAM" id="Phobius"/>
    </source>
</evidence>
<sequence length="398" mass="45396">MLVIRTGKPGHGKTLNTIREVDQSAHAQGRVVYYHNINGLKPEQLQAQWFEFEEPEKWFELPADSIIVVDEAQGWFGARDPRARPPEHITRFETMRHQGHEVHLVTQDPRYLDVHLRRLCNSHIHYWRVFKSSQLLRFESEVVVEKVEVKTSFKDAEKKSLRLDKRYFGAYTSTNAKHHFQTKVPTKFILALCVIIVAAILVYRAYGRFESEKQQAATAQTSSEQTGSVVDQVKSSVDAFIRPGDKSGQQSAPMTAERYAALRTPRIPDVPSSAPIYDELTKPQTYPKLSCVMSSDQGYIERNRNRYRVIRAGGKGYMCECYSQQGTWHKTSFSFCKNAVEHGYFDPARPDPKPLQAPIQAGNSQPRSFEQAVSGALETAPEGTSVVVVPYEKERFLW</sequence>
<reference evidence="3" key="1">
    <citation type="submission" date="2022-06" db="EMBL/GenBank/DDBJ databases">
        <title>Detection of beta-lactamases in bacteria of animal origin.</title>
        <authorList>
            <person name="Mlynarcik P."/>
            <person name="Zdarska V."/>
            <person name="Chudobova H."/>
            <person name="Prochazkova P."/>
            <person name="Hricova K."/>
            <person name="Mezerova K."/>
            <person name="Bardon J."/>
            <person name="Dolejska M."/>
            <person name="Sukkar I."/>
            <person name="Kolar M."/>
        </authorList>
    </citation>
    <scope>NUCLEOTIDE SEQUENCE</scope>
    <source>
        <strain evidence="3">S 300-3</strain>
    </source>
</reference>
<dbReference type="AlphaFoldDB" id="A0AA41WG34"/>
<evidence type="ECO:0000313" key="3">
    <source>
        <dbReference type="EMBL" id="MCO7544687.1"/>
    </source>
</evidence>
<dbReference type="EMBL" id="JAMYBS010000006">
    <property type="protein sequence ID" value="MCO7544687.1"/>
    <property type="molecule type" value="Genomic_DNA"/>
</dbReference>
<dbReference type="Proteomes" id="UP001165292">
    <property type="component" value="Unassembled WGS sequence"/>
</dbReference>
<dbReference type="Pfam" id="PF05707">
    <property type="entry name" value="Zot"/>
    <property type="match status" value="1"/>
</dbReference>
<name>A0AA41WG34_9GAMM</name>
<evidence type="ECO:0000259" key="2">
    <source>
        <dbReference type="Pfam" id="PF05707"/>
    </source>
</evidence>
<evidence type="ECO:0000313" key="4">
    <source>
        <dbReference type="Proteomes" id="UP001165292"/>
    </source>
</evidence>
<dbReference type="InterPro" id="IPR027417">
    <property type="entry name" value="P-loop_NTPase"/>
</dbReference>
<organism evidence="3 4">
    <name type="scientific">Stutzerimonas nitrititolerans</name>
    <dbReference type="NCBI Taxonomy" id="2482751"/>
    <lineage>
        <taxon>Bacteria</taxon>
        <taxon>Pseudomonadati</taxon>
        <taxon>Pseudomonadota</taxon>
        <taxon>Gammaproteobacteria</taxon>
        <taxon>Pseudomonadales</taxon>
        <taxon>Pseudomonadaceae</taxon>
        <taxon>Stutzerimonas</taxon>
    </lineage>
</organism>
<dbReference type="Gene3D" id="3.40.50.300">
    <property type="entry name" value="P-loop containing nucleotide triphosphate hydrolases"/>
    <property type="match status" value="1"/>
</dbReference>
<dbReference type="RefSeq" id="WP_253162660.1">
    <property type="nucleotide sequence ID" value="NZ_JAMYBS010000006.1"/>
</dbReference>
<gene>
    <name evidence="3" type="ORF">NJF43_07950</name>
</gene>